<dbReference type="PANTHER" id="PTHR46268:SF6">
    <property type="entry name" value="UNIVERSAL STRESS PROTEIN UP12"/>
    <property type="match status" value="1"/>
</dbReference>
<proteinExistence type="inferred from homology"/>
<dbReference type="Proteomes" id="UP000258707">
    <property type="component" value="Chromosome"/>
</dbReference>
<dbReference type="InterPro" id="IPR014729">
    <property type="entry name" value="Rossmann-like_a/b/a_fold"/>
</dbReference>
<dbReference type="PRINTS" id="PR01438">
    <property type="entry name" value="UNVRSLSTRESS"/>
</dbReference>
<accession>A0A346PCU5</accession>
<dbReference type="KEGG" id="nan:AArc1_0999"/>
<comment type="similarity">
    <text evidence="1">Belongs to the universal stress protein A family.</text>
</comment>
<dbReference type="PANTHER" id="PTHR46268">
    <property type="entry name" value="STRESS RESPONSE PROTEIN NHAX"/>
    <property type="match status" value="1"/>
</dbReference>
<dbReference type="Pfam" id="PF00582">
    <property type="entry name" value="Usp"/>
    <property type="match status" value="2"/>
</dbReference>
<evidence type="ECO:0000313" key="3">
    <source>
        <dbReference type="EMBL" id="AXR77340.1"/>
    </source>
</evidence>
<organism evidence="3 4">
    <name type="scientific">Natrarchaeobaculum sulfurireducens</name>
    <dbReference type="NCBI Taxonomy" id="2044521"/>
    <lineage>
        <taxon>Archaea</taxon>
        <taxon>Methanobacteriati</taxon>
        <taxon>Methanobacteriota</taxon>
        <taxon>Stenosarchaea group</taxon>
        <taxon>Halobacteria</taxon>
        <taxon>Halobacteriales</taxon>
        <taxon>Natrialbaceae</taxon>
        <taxon>Natrarchaeobaculum</taxon>
    </lineage>
</organism>
<evidence type="ECO:0000259" key="2">
    <source>
        <dbReference type="Pfam" id="PF00582"/>
    </source>
</evidence>
<dbReference type="Gene3D" id="3.40.50.620">
    <property type="entry name" value="HUPs"/>
    <property type="match status" value="1"/>
</dbReference>
<evidence type="ECO:0000256" key="1">
    <source>
        <dbReference type="ARBA" id="ARBA00008791"/>
    </source>
</evidence>
<reference evidence="4" key="1">
    <citation type="submission" date="2017-10" db="EMBL/GenBank/DDBJ databases">
        <title>Phenotypic and genomic properties of facultatively anaerobic sulfur-reducing natronoarchaea from hypersaline soda lakes.</title>
        <authorList>
            <person name="Sorokin D.Y."/>
            <person name="Kublanov I.V."/>
            <person name="Roman P."/>
            <person name="Sinninghe Damste J.S."/>
            <person name="Golyshin P.N."/>
            <person name="Rojo D."/>
            <person name="Ciordia S."/>
            <person name="Mena Md.C."/>
            <person name="Ferrer M."/>
            <person name="Messina E."/>
            <person name="Smedile F."/>
            <person name="La Spada G."/>
            <person name="La Cono V."/>
            <person name="Yakimov M.M."/>
        </authorList>
    </citation>
    <scope>NUCLEOTIDE SEQUENCE [LARGE SCALE GENOMIC DNA]</scope>
    <source>
        <strain evidence="4">AArc1</strain>
    </source>
</reference>
<dbReference type="EMBL" id="CP024047">
    <property type="protein sequence ID" value="AXR77340.1"/>
    <property type="molecule type" value="Genomic_DNA"/>
</dbReference>
<gene>
    <name evidence="3" type="ORF">AArc1_0999</name>
</gene>
<dbReference type="InterPro" id="IPR006015">
    <property type="entry name" value="Universal_stress_UspA"/>
</dbReference>
<dbReference type="AlphaFoldDB" id="A0A346PCU5"/>
<name>A0A346PCU5_9EURY</name>
<evidence type="ECO:0000313" key="4">
    <source>
        <dbReference type="Proteomes" id="UP000258707"/>
    </source>
</evidence>
<dbReference type="CDD" id="cd00293">
    <property type="entry name" value="USP-like"/>
    <property type="match status" value="2"/>
</dbReference>
<feature type="domain" description="UspA" evidence="2">
    <location>
        <begin position="41"/>
        <end position="171"/>
    </location>
</feature>
<protein>
    <submittedName>
        <fullName evidence="3">Nucleotide-binding protein, UspA family</fullName>
    </submittedName>
</protein>
<dbReference type="SUPFAM" id="SSF52402">
    <property type="entry name" value="Adenine nucleotide alpha hydrolases-like"/>
    <property type="match status" value="2"/>
</dbReference>
<dbReference type="Gene3D" id="3.40.50.12370">
    <property type="match status" value="1"/>
</dbReference>
<sequence>MIAKVAVTTVVSIHDGGFADRSFDDRTNSDRGWPAASMGMKAVYATDLSAASEAAIETDTCLECLDRIGVDTLHLVTVVPANVHAGTPGIDHEKRRRRALRRYRETIEAAGLEVESHVVRGTPHRRINGIAETVGADLTIVGSRGKRTLENRLIGSTTRNLARTTVVPLLVNRIERETDDPVLIEGQLFRRVLYVTDFSENAERAFEAFSYLRHATREATLVHVETPNSPQPTGDEAPGDRLAELATRLESWDVDATVEVRAGDPAEEIITAEAEYEPTTTLLGSRGQSRLRRLLLGSVSESIVANARGNVFLVPPNRTA</sequence>
<dbReference type="InterPro" id="IPR006016">
    <property type="entry name" value="UspA"/>
</dbReference>
<feature type="domain" description="UspA" evidence="2">
    <location>
        <begin position="189"/>
        <end position="315"/>
    </location>
</feature>